<evidence type="ECO:0000313" key="2">
    <source>
        <dbReference type="EMBL" id="RXG91131.1"/>
    </source>
</evidence>
<protein>
    <submittedName>
        <fullName evidence="2">Uncharacterized protein</fullName>
    </submittedName>
</protein>
<feature type="region of interest" description="Disordered" evidence="1">
    <location>
        <begin position="30"/>
        <end position="94"/>
    </location>
</feature>
<proteinExistence type="predicted"/>
<evidence type="ECO:0000256" key="1">
    <source>
        <dbReference type="SAM" id="MobiDB-lite"/>
    </source>
</evidence>
<comment type="caution">
    <text evidence="2">The sequence shown here is derived from an EMBL/GenBank/DDBJ whole genome shotgun (WGS) entry which is preliminary data.</text>
</comment>
<dbReference type="Proteomes" id="UP000289946">
    <property type="component" value="Unassembled WGS sequence"/>
</dbReference>
<reference evidence="2 3" key="1">
    <citation type="submission" date="2018-10" db="EMBL/GenBank/DDBJ databases">
        <title>Bradyrhizobium sp. nov., isolated from effective nodules of peanut in China.</title>
        <authorList>
            <person name="Li Y."/>
        </authorList>
    </citation>
    <scope>NUCLEOTIDE SEQUENCE [LARGE SCALE GENOMIC DNA]</scope>
    <source>
        <strain evidence="2 3">CCBAU 51781</strain>
    </source>
</reference>
<name>A0ABY0DF38_9BRAD</name>
<dbReference type="RefSeq" id="WP_128941280.1">
    <property type="nucleotide sequence ID" value="NZ_RDRA01000015.1"/>
</dbReference>
<organism evidence="2 3">
    <name type="scientific">Bradyrhizobium zhanjiangense</name>
    <dbReference type="NCBI Taxonomy" id="1325107"/>
    <lineage>
        <taxon>Bacteria</taxon>
        <taxon>Pseudomonadati</taxon>
        <taxon>Pseudomonadota</taxon>
        <taxon>Alphaproteobacteria</taxon>
        <taxon>Hyphomicrobiales</taxon>
        <taxon>Nitrobacteraceae</taxon>
        <taxon>Bradyrhizobium</taxon>
    </lineage>
</organism>
<evidence type="ECO:0000313" key="3">
    <source>
        <dbReference type="Proteomes" id="UP000289946"/>
    </source>
</evidence>
<gene>
    <name evidence="2" type="ORF">EAS62_25820</name>
</gene>
<feature type="compositionally biased region" description="Basic and acidic residues" evidence="1">
    <location>
        <begin position="39"/>
        <end position="49"/>
    </location>
</feature>
<sequence length="94" mass="11005">MIYAPDPAVDRQLMTRSQELVREAMALLRSSDHIVSGQRLRDELEQERRKPPRRDRQHPDKTAASEDRSRQRSEQMREGDPDGHRQAQDNCGVR</sequence>
<accession>A0ABY0DF38</accession>
<feature type="compositionally biased region" description="Basic and acidic residues" evidence="1">
    <location>
        <begin position="57"/>
        <end position="87"/>
    </location>
</feature>
<dbReference type="EMBL" id="RDRA01000015">
    <property type="protein sequence ID" value="RXG91131.1"/>
    <property type="molecule type" value="Genomic_DNA"/>
</dbReference>
<keyword evidence="3" id="KW-1185">Reference proteome</keyword>